<sequence length="306" mass="34200">MGSPIISENFIRLLDKRLREVAENEWKELPSMIDQIYRPISSDGAWEEFFSVGAVGNFPAFSGKLNYAGISPGYLNRIEPKEYAQGLVFERKFLDDKKYAVMSDQAASLAEAAQRTRETFGAETFANAFSSALTFQYSEEGVSLCSDSHTTKSGASTTTGFDNAGTDALSATSLAAARLQMRRFKGDIGQRIVIEPDMLIVPDNLYDTAMEIVGTDKGLDTAYGNINPQKGRFKVVPYLRLDDTDTNNWFLVDSKLMKKDLLWIDRIPFESKTTIDFDTFAVKFSGYFRSGCGFKGWRWILGNNVS</sequence>
<proteinExistence type="predicted"/>
<name>A0A6M3IV52_9ZZZZ</name>
<gene>
    <name evidence="2" type="ORF">MM415A03516_0004</name>
    <name evidence="1" type="ORF">MM415B01117_0010</name>
</gene>
<dbReference type="AlphaFoldDB" id="A0A6M3IV52"/>
<dbReference type="EMBL" id="MT141829">
    <property type="protein sequence ID" value="QJA70891.1"/>
    <property type="molecule type" value="Genomic_DNA"/>
</dbReference>
<accession>A0A6M3IV52</accession>
<dbReference type="Pfam" id="PF25209">
    <property type="entry name" value="Phage_capsid_4"/>
    <property type="match status" value="1"/>
</dbReference>
<protein>
    <submittedName>
        <fullName evidence="1">Putative capsid protein</fullName>
    </submittedName>
</protein>
<evidence type="ECO:0000313" key="2">
    <source>
        <dbReference type="EMBL" id="QJA70891.1"/>
    </source>
</evidence>
<organism evidence="1">
    <name type="scientific">viral metagenome</name>
    <dbReference type="NCBI Taxonomy" id="1070528"/>
    <lineage>
        <taxon>unclassified sequences</taxon>
        <taxon>metagenomes</taxon>
        <taxon>organismal metagenomes</taxon>
    </lineage>
</organism>
<dbReference type="EMBL" id="MT141408">
    <property type="protein sequence ID" value="QJA60422.1"/>
    <property type="molecule type" value="Genomic_DNA"/>
</dbReference>
<evidence type="ECO:0000313" key="1">
    <source>
        <dbReference type="EMBL" id="QJA60422.1"/>
    </source>
</evidence>
<reference evidence="1" key="1">
    <citation type="submission" date="2020-03" db="EMBL/GenBank/DDBJ databases">
        <title>The deep terrestrial virosphere.</title>
        <authorList>
            <person name="Holmfeldt K."/>
            <person name="Nilsson E."/>
            <person name="Simone D."/>
            <person name="Lopez-Fernandez M."/>
            <person name="Wu X."/>
            <person name="de Brujin I."/>
            <person name="Lundin D."/>
            <person name="Andersson A."/>
            <person name="Bertilsson S."/>
            <person name="Dopson M."/>
        </authorList>
    </citation>
    <scope>NUCLEOTIDE SEQUENCE</scope>
    <source>
        <strain evidence="2">MM415A03516</strain>
        <strain evidence="1">MM415B01117</strain>
    </source>
</reference>